<evidence type="ECO:0000313" key="2">
    <source>
        <dbReference type="EMBL" id="AJQ25587.1"/>
    </source>
</evidence>
<dbReference type="AlphaFoldDB" id="I9NJL6"/>
<keyword evidence="1" id="KW-0472">Membrane</keyword>
<reference evidence="3" key="2">
    <citation type="submission" date="2015-02" db="EMBL/GenBank/DDBJ databases">
        <title>Complete Genome Sequence of Pelosinus fermentans JBW45.</title>
        <authorList>
            <person name="De Leon K.B."/>
            <person name="Utturkar S.M."/>
            <person name="Camilleri L.B."/>
            <person name="Arkin A.P."/>
            <person name="Fields M.W."/>
            <person name="Brown S.D."/>
            <person name="Wall J.D."/>
        </authorList>
    </citation>
    <scope>NUCLEOTIDE SEQUENCE [LARGE SCALE GENOMIC DNA]</scope>
    <source>
        <strain evidence="3">JBW45</strain>
    </source>
</reference>
<accession>I9NJL6</accession>
<dbReference type="EMBL" id="CP010978">
    <property type="protein sequence ID" value="AJQ25587.1"/>
    <property type="molecule type" value="Genomic_DNA"/>
</dbReference>
<dbReference type="Proteomes" id="UP000005361">
    <property type="component" value="Chromosome"/>
</dbReference>
<feature type="transmembrane region" description="Helical" evidence="1">
    <location>
        <begin position="58"/>
        <end position="80"/>
    </location>
</feature>
<protein>
    <submittedName>
        <fullName evidence="2">Uncharacterized protein</fullName>
    </submittedName>
</protein>
<dbReference type="HOGENOM" id="CLU_112818_0_0_9"/>
<proteinExistence type="predicted"/>
<organism evidence="2 3">
    <name type="scientific">Pelosinus fermentans JBW45</name>
    <dbReference type="NCBI Taxonomy" id="1192197"/>
    <lineage>
        <taxon>Bacteria</taxon>
        <taxon>Bacillati</taxon>
        <taxon>Bacillota</taxon>
        <taxon>Negativicutes</taxon>
        <taxon>Selenomonadales</taxon>
        <taxon>Sporomusaceae</taxon>
        <taxon>Pelosinus</taxon>
    </lineage>
</organism>
<evidence type="ECO:0000313" key="3">
    <source>
        <dbReference type="Proteomes" id="UP000005361"/>
    </source>
</evidence>
<dbReference type="RefSeq" id="WP_007961219.1">
    <property type="nucleotide sequence ID" value="NZ_CP010978.1"/>
</dbReference>
<dbReference type="KEGG" id="pft:JBW_00235"/>
<feature type="transmembrane region" description="Helical" evidence="1">
    <location>
        <begin position="12"/>
        <end position="38"/>
    </location>
</feature>
<keyword evidence="1" id="KW-0812">Transmembrane</keyword>
<reference evidence="2 3" key="1">
    <citation type="journal article" date="2015" name="Genome Announc.">
        <title>Complete Genome Sequence of Pelosinus fermentans JBW45, a Member of a Remarkably Competitive Group of Negativicutes in the Firmicutes Phylum.</title>
        <authorList>
            <person name="De Leon K.B."/>
            <person name="Utturkar S.M."/>
            <person name="Camilleri L.B."/>
            <person name="Elias D.A."/>
            <person name="Arkin A.P."/>
            <person name="Fields M.W."/>
            <person name="Brown S.D."/>
            <person name="Wall J.D."/>
        </authorList>
    </citation>
    <scope>NUCLEOTIDE SEQUENCE [LARGE SCALE GENOMIC DNA]</scope>
    <source>
        <strain evidence="2 3">JBW45</strain>
    </source>
</reference>
<sequence length="176" mass="19346">MILRDKFTRGFIAGITGGLVANMASLLFGFLGLTTLRFADWTAIIILGKVPPFSTGEILFALAANIGFMGILGIVFIYLIPLIKSTNLLFKGWIFSTFIWFLIYSVTSLFKVEGTMPLPLTTALENVATTSIYGLVLAQVSEKEFVKNIASEQAGNVFRLIKPAMKPLKKNDDDLE</sequence>
<feature type="transmembrane region" description="Helical" evidence="1">
    <location>
        <begin position="92"/>
        <end position="110"/>
    </location>
</feature>
<keyword evidence="1" id="KW-1133">Transmembrane helix</keyword>
<evidence type="ECO:0000256" key="1">
    <source>
        <dbReference type="SAM" id="Phobius"/>
    </source>
</evidence>
<gene>
    <name evidence="2" type="ORF">JBW_00235</name>
</gene>
<name>I9NJL6_9FIRM</name>